<gene>
    <name evidence="3" type="ORF">EDC03_2929</name>
</gene>
<evidence type="ECO:0000313" key="3">
    <source>
        <dbReference type="EMBL" id="ROP27001.1"/>
    </source>
</evidence>
<dbReference type="Gene3D" id="3.40.50.850">
    <property type="entry name" value="Isochorismatase-like"/>
    <property type="match status" value="1"/>
</dbReference>
<reference evidence="3 4" key="1">
    <citation type="journal article" date="2015" name="Stand. Genomic Sci.">
        <title>Genomic Encyclopedia of Bacterial and Archaeal Type Strains, Phase III: the genomes of soil and plant-associated and newly described type strains.</title>
        <authorList>
            <person name="Whitman W.B."/>
            <person name="Woyke T."/>
            <person name="Klenk H.P."/>
            <person name="Zhou Y."/>
            <person name="Lilburn T.G."/>
            <person name="Beck B.J."/>
            <person name="De Vos P."/>
            <person name="Vandamme P."/>
            <person name="Eisen J.A."/>
            <person name="Garrity G."/>
            <person name="Hugenholtz P."/>
            <person name="Kyrpides N.C."/>
        </authorList>
    </citation>
    <scope>NUCLEOTIDE SEQUENCE [LARGE SCALE GENOMIC DNA]</scope>
    <source>
        <strain evidence="3 4">CECT 7306</strain>
    </source>
</reference>
<keyword evidence="1" id="KW-0378">Hydrolase</keyword>
<feature type="domain" description="Isochorismatase-like" evidence="2">
    <location>
        <begin position="32"/>
        <end position="218"/>
    </location>
</feature>
<dbReference type="EMBL" id="RJKN01000008">
    <property type="protein sequence ID" value="ROP27001.1"/>
    <property type="molecule type" value="Genomic_DNA"/>
</dbReference>
<accession>A0A3N1G9W7</accession>
<dbReference type="InterPro" id="IPR050272">
    <property type="entry name" value="Isochorismatase-like_hydrls"/>
</dbReference>
<dbReference type="GO" id="GO:0016787">
    <property type="term" value="F:hydrolase activity"/>
    <property type="evidence" value="ECO:0007669"/>
    <property type="project" value="UniProtKB-KW"/>
</dbReference>
<evidence type="ECO:0000256" key="1">
    <source>
        <dbReference type="ARBA" id="ARBA00022801"/>
    </source>
</evidence>
<dbReference type="RefSeq" id="WP_123381003.1">
    <property type="nucleotide sequence ID" value="NZ_RJKN01000008.1"/>
</dbReference>
<dbReference type="Pfam" id="PF00857">
    <property type="entry name" value="Isochorismatase"/>
    <property type="match status" value="1"/>
</dbReference>
<dbReference type="InterPro" id="IPR036380">
    <property type="entry name" value="Isochorismatase-like_sf"/>
</dbReference>
<name>A0A3N1G9W7_9ACTN</name>
<dbReference type="AlphaFoldDB" id="A0A3N1G9W7"/>
<dbReference type="Proteomes" id="UP000276232">
    <property type="component" value="Unassembled WGS sequence"/>
</dbReference>
<dbReference type="SUPFAM" id="SSF52499">
    <property type="entry name" value="Isochorismatase-like hydrolases"/>
    <property type="match status" value="1"/>
</dbReference>
<dbReference type="PANTHER" id="PTHR43540">
    <property type="entry name" value="PEROXYUREIDOACRYLATE/UREIDOACRYLATE AMIDOHYDROLASE-RELATED"/>
    <property type="match status" value="1"/>
</dbReference>
<evidence type="ECO:0000313" key="4">
    <source>
        <dbReference type="Proteomes" id="UP000276232"/>
    </source>
</evidence>
<keyword evidence="4" id="KW-1185">Reference proteome</keyword>
<dbReference type="InParanoid" id="A0A3N1G9W7"/>
<protein>
    <submittedName>
        <fullName evidence="3">Nicotinamidase-related amidase</fullName>
    </submittedName>
</protein>
<dbReference type="PANTHER" id="PTHR43540:SF1">
    <property type="entry name" value="ISOCHORISMATASE HYDROLASE"/>
    <property type="match status" value="1"/>
</dbReference>
<evidence type="ECO:0000259" key="2">
    <source>
        <dbReference type="Pfam" id="PF00857"/>
    </source>
</evidence>
<comment type="caution">
    <text evidence="3">The sequence shown here is derived from an EMBL/GenBank/DDBJ whole genome shotgun (WGS) entry which is preliminary data.</text>
</comment>
<proteinExistence type="predicted"/>
<dbReference type="InterPro" id="IPR000868">
    <property type="entry name" value="Isochorismatase-like_dom"/>
</dbReference>
<dbReference type="OrthoDB" id="7500697at2"/>
<sequence>MAVWDEYLTERDRAVYATAGYGARRPLGSRPAIVVIDVNYDFVGHERAPVLESAKTWRNSCGEEGWDGVAAIATLLEAARDHSLPIFYSTSEEPRPDGLGRGMWRSSRVGETAGVPGFVGSDVVAEIAPQERDVLLRKSKPSAFFGTGLLALLLELGVEDLLVVGTTTSGCVRATVVDAFSHNFNVVVVEEGCFDRGQASHALNLFDMDAKYADVLPLQEVLEHLAGLPTEVFPGRVAPAVATPAAPEPAGAVR</sequence>
<organism evidence="3 4">
    <name type="scientific">Pseudokineococcus lusitanus</name>
    <dbReference type="NCBI Taxonomy" id="763993"/>
    <lineage>
        <taxon>Bacteria</taxon>
        <taxon>Bacillati</taxon>
        <taxon>Actinomycetota</taxon>
        <taxon>Actinomycetes</taxon>
        <taxon>Kineosporiales</taxon>
        <taxon>Kineosporiaceae</taxon>
        <taxon>Pseudokineococcus</taxon>
    </lineage>
</organism>